<feature type="non-terminal residue" evidence="14">
    <location>
        <position position="1"/>
    </location>
</feature>
<comment type="domain">
    <text evidence="11">The DHHC domain is required for palmitoyltransferase activity.</text>
</comment>
<evidence type="ECO:0000256" key="5">
    <source>
        <dbReference type="ARBA" id="ARBA00023136"/>
    </source>
</evidence>
<feature type="transmembrane region" description="Helical" evidence="11">
    <location>
        <begin position="159"/>
        <end position="179"/>
    </location>
</feature>
<feature type="transmembrane region" description="Helical" evidence="11">
    <location>
        <begin position="336"/>
        <end position="359"/>
    </location>
</feature>
<keyword evidence="15" id="KW-1185">Reference proteome</keyword>
<gene>
    <name evidence="14" type="ORF">CT0861_00713</name>
</gene>
<keyword evidence="6" id="KW-0564">Palmitate</keyword>
<feature type="region of interest" description="Disordered" evidence="12">
    <location>
        <begin position="488"/>
        <end position="511"/>
    </location>
</feature>
<keyword evidence="8 11" id="KW-0012">Acyltransferase</keyword>
<dbReference type="PANTHER" id="PTHR22883">
    <property type="entry name" value="ZINC FINGER DHHC DOMAIN CONTAINING PROTEIN"/>
    <property type="match status" value="1"/>
</dbReference>
<sequence length="511" mass="57467">LCPPYPPHLGPVEIALHRTHAPAPATLVCTSQRRAGSFSVVVPSSSVPPNHVESVNDRLQSCASPHRLTRLCSPSLAAFRTLHIASERRQRFAIRPVSQCFGNDRTSAMSQATSTKCASRWVTRIIPIIITGTSGYATYVIVAYLGVDYLYRTRREVGAAVSTITIYLFFYLLTIATYLRTFIKIKMDPGLVPLGPQAQHPSRESTKKRRRRKEGDLESQPYFTGPDQDPDSPGLEGFYSKDVFVCESDGRPKWCSECRNWKPDRAHHSSELGRCVRKMDHYCPWVGGMVSETSFKFFAQFTFYCTLYCTIALAQAAYCLALQLRDVAVDGRTISGVAIAAFFGLFTFLMTATSWRFILLNITNIDALRKSWVHQLAIRVPHGTRPGSHYGTITYPLPRYPQGISTSSDATVDSETPRDRLATRTFAIVRTEPDENPWDLGYRRNWTSVMGHSWVDWLLPIHGSPCANHDSMESDYEMGSLIQTLRERHGLPDPNQPSGEMEMREMRLGGQ</sequence>
<reference evidence="14 15" key="1">
    <citation type="submission" date="2015-06" db="EMBL/GenBank/DDBJ databases">
        <title>Survival trade-offs in plant roots during colonization by closely related pathogenic and mutualistic fungi.</title>
        <authorList>
            <person name="Hacquard S."/>
            <person name="Kracher B."/>
            <person name="Hiruma K."/>
            <person name="Weinman A."/>
            <person name="Muench P."/>
            <person name="Garrido Oter R."/>
            <person name="Ver Loren van Themaat E."/>
            <person name="Dallerey J.-F."/>
            <person name="Damm U."/>
            <person name="Henrissat B."/>
            <person name="Lespinet O."/>
            <person name="Thon M."/>
            <person name="Kemen E."/>
            <person name="McHardy A.C."/>
            <person name="Schulze-Lefert P."/>
            <person name="O'Connell R.J."/>
        </authorList>
    </citation>
    <scope>NUCLEOTIDE SEQUENCE [LARGE SCALE GENOMIC DNA]</scope>
    <source>
        <strain evidence="14 15">0861</strain>
    </source>
</reference>
<dbReference type="PROSITE" id="PS50216">
    <property type="entry name" value="DHHC"/>
    <property type="match status" value="1"/>
</dbReference>
<evidence type="ECO:0000256" key="8">
    <source>
        <dbReference type="ARBA" id="ARBA00023315"/>
    </source>
</evidence>
<evidence type="ECO:0000256" key="2">
    <source>
        <dbReference type="ARBA" id="ARBA00022679"/>
    </source>
</evidence>
<keyword evidence="4 11" id="KW-1133">Transmembrane helix</keyword>
<keyword evidence="5 11" id="KW-0472">Membrane</keyword>
<evidence type="ECO:0000256" key="10">
    <source>
        <dbReference type="ARBA" id="ARBA00048048"/>
    </source>
</evidence>
<feature type="region of interest" description="Disordered" evidence="12">
    <location>
        <begin position="194"/>
        <end position="233"/>
    </location>
</feature>
<evidence type="ECO:0000256" key="4">
    <source>
        <dbReference type="ARBA" id="ARBA00022989"/>
    </source>
</evidence>
<feature type="domain" description="Palmitoyltransferase DHHC" evidence="13">
    <location>
        <begin position="251"/>
        <end position="370"/>
    </location>
</feature>
<comment type="caution">
    <text evidence="14">The sequence shown here is derived from an EMBL/GenBank/DDBJ whole genome shotgun (WGS) entry which is preliminary data.</text>
</comment>
<dbReference type="GO" id="GO:0019706">
    <property type="term" value="F:protein-cysteine S-palmitoyltransferase activity"/>
    <property type="evidence" value="ECO:0007669"/>
    <property type="project" value="UniProtKB-EC"/>
</dbReference>
<evidence type="ECO:0000313" key="15">
    <source>
        <dbReference type="Proteomes" id="UP000076552"/>
    </source>
</evidence>
<dbReference type="GO" id="GO:0005783">
    <property type="term" value="C:endoplasmic reticulum"/>
    <property type="evidence" value="ECO:0007669"/>
    <property type="project" value="TreeGrafter"/>
</dbReference>
<keyword evidence="3 11" id="KW-0812">Transmembrane</keyword>
<dbReference type="AlphaFoldDB" id="A0A166RVL0"/>
<evidence type="ECO:0000256" key="11">
    <source>
        <dbReference type="RuleBase" id="RU079119"/>
    </source>
</evidence>
<feature type="transmembrane region" description="Helical" evidence="11">
    <location>
        <begin position="301"/>
        <end position="324"/>
    </location>
</feature>
<evidence type="ECO:0000256" key="1">
    <source>
        <dbReference type="ARBA" id="ARBA00004141"/>
    </source>
</evidence>
<evidence type="ECO:0000259" key="13">
    <source>
        <dbReference type="Pfam" id="PF01529"/>
    </source>
</evidence>
<protein>
    <recommendedName>
        <fullName evidence="11">Palmitoyltransferase</fullName>
        <ecNumber evidence="11">2.3.1.225</ecNumber>
    </recommendedName>
</protein>
<dbReference type="GO" id="GO:0005794">
    <property type="term" value="C:Golgi apparatus"/>
    <property type="evidence" value="ECO:0007669"/>
    <property type="project" value="TreeGrafter"/>
</dbReference>
<keyword evidence="2 11" id="KW-0808">Transferase</keyword>
<dbReference type="EMBL" id="LFIV01000101">
    <property type="protein sequence ID" value="KZL69808.1"/>
    <property type="molecule type" value="Genomic_DNA"/>
</dbReference>
<feature type="transmembrane region" description="Helical" evidence="11">
    <location>
        <begin position="125"/>
        <end position="147"/>
    </location>
</feature>
<comment type="similarity">
    <text evidence="9">Belongs to the DHHC palmitoyltransferase family. PFA5 subfamily.</text>
</comment>
<feature type="compositionally biased region" description="Basic and acidic residues" evidence="12">
    <location>
        <begin position="501"/>
        <end position="511"/>
    </location>
</feature>
<organism evidence="14 15">
    <name type="scientific">Colletotrichum tofieldiae</name>
    <dbReference type="NCBI Taxonomy" id="708197"/>
    <lineage>
        <taxon>Eukaryota</taxon>
        <taxon>Fungi</taxon>
        <taxon>Dikarya</taxon>
        <taxon>Ascomycota</taxon>
        <taxon>Pezizomycotina</taxon>
        <taxon>Sordariomycetes</taxon>
        <taxon>Hypocreomycetidae</taxon>
        <taxon>Glomerellales</taxon>
        <taxon>Glomerellaceae</taxon>
        <taxon>Colletotrichum</taxon>
        <taxon>Colletotrichum spaethianum species complex</taxon>
    </lineage>
</organism>
<accession>A0A166RVL0</accession>
<dbReference type="GO" id="GO:0006612">
    <property type="term" value="P:protein targeting to membrane"/>
    <property type="evidence" value="ECO:0007669"/>
    <property type="project" value="TreeGrafter"/>
</dbReference>
<dbReference type="STRING" id="708197.A0A166RVL0"/>
<proteinExistence type="inferred from homology"/>
<evidence type="ECO:0000313" key="14">
    <source>
        <dbReference type="EMBL" id="KZL69808.1"/>
    </source>
</evidence>
<dbReference type="Proteomes" id="UP000076552">
    <property type="component" value="Unassembled WGS sequence"/>
</dbReference>
<comment type="catalytic activity">
    <reaction evidence="10 11">
        <text>L-cysteinyl-[protein] + hexadecanoyl-CoA = S-hexadecanoyl-L-cysteinyl-[protein] + CoA</text>
        <dbReference type="Rhea" id="RHEA:36683"/>
        <dbReference type="Rhea" id="RHEA-COMP:10131"/>
        <dbReference type="Rhea" id="RHEA-COMP:11032"/>
        <dbReference type="ChEBI" id="CHEBI:29950"/>
        <dbReference type="ChEBI" id="CHEBI:57287"/>
        <dbReference type="ChEBI" id="CHEBI:57379"/>
        <dbReference type="ChEBI" id="CHEBI:74151"/>
        <dbReference type="EC" id="2.3.1.225"/>
    </reaction>
</comment>
<dbReference type="Pfam" id="PF01529">
    <property type="entry name" value="DHHC"/>
    <property type="match status" value="1"/>
</dbReference>
<evidence type="ECO:0000256" key="6">
    <source>
        <dbReference type="ARBA" id="ARBA00023139"/>
    </source>
</evidence>
<dbReference type="InterPro" id="IPR001594">
    <property type="entry name" value="Palmitoyltrfase_DHHC"/>
</dbReference>
<keyword evidence="7" id="KW-0449">Lipoprotein</keyword>
<evidence type="ECO:0000256" key="12">
    <source>
        <dbReference type="SAM" id="MobiDB-lite"/>
    </source>
</evidence>
<dbReference type="GO" id="GO:0016020">
    <property type="term" value="C:membrane"/>
    <property type="evidence" value="ECO:0007669"/>
    <property type="project" value="UniProtKB-SubCell"/>
</dbReference>
<dbReference type="PANTHER" id="PTHR22883:SF23">
    <property type="entry name" value="PALMITOYLTRANSFERASE ZDHHC6"/>
    <property type="match status" value="1"/>
</dbReference>
<dbReference type="InterPro" id="IPR039859">
    <property type="entry name" value="PFA4/ZDH16/20/ERF2-like"/>
</dbReference>
<evidence type="ECO:0000256" key="3">
    <source>
        <dbReference type="ARBA" id="ARBA00022692"/>
    </source>
</evidence>
<comment type="subcellular location">
    <subcellularLocation>
        <location evidence="1">Membrane</location>
        <topology evidence="1">Multi-pass membrane protein</topology>
    </subcellularLocation>
</comment>
<evidence type="ECO:0000256" key="9">
    <source>
        <dbReference type="ARBA" id="ARBA00038298"/>
    </source>
</evidence>
<name>A0A166RVL0_9PEZI</name>
<evidence type="ECO:0000256" key="7">
    <source>
        <dbReference type="ARBA" id="ARBA00023288"/>
    </source>
</evidence>
<dbReference type="EC" id="2.3.1.225" evidence="11"/>